<feature type="coiled-coil region" evidence="1">
    <location>
        <begin position="38"/>
        <end position="72"/>
    </location>
</feature>
<evidence type="ECO:0000313" key="2">
    <source>
        <dbReference type="EMBL" id="ORV76367.1"/>
    </source>
</evidence>
<evidence type="ECO:0000313" key="3">
    <source>
        <dbReference type="Proteomes" id="UP000193928"/>
    </source>
</evidence>
<comment type="caution">
    <text evidence="2">The sequence shown here is derived from an EMBL/GenBank/DDBJ whole genome shotgun (WGS) entry which is preliminary data.</text>
</comment>
<proteinExistence type="predicted"/>
<protein>
    <submittedName>
        <fullName evidence="2">Uncharacterized protein</fullName>
    </submittedName>
</protein>
<organism evidence="2 3">
    <name type="scientific">Mycobacterium gordonae</name>
    <dbReference type="NCBI Taxonomy" id="1778"/>
    <lineage>
        <taxon>Bacteria</taxon>
        <taxon>Bacillati</taxon>
        <taxon>Actinomycetota</taxon>
        <taxon>Actinomycetes</taxon>
        <taxon>Mycobacteriales</taxon>
        <taxon>Mycobacteriaceae</taxon>
        <taxon>Mycobacterium</taxon>
    </lineage>
</organism>
<dbReference type="AlphaFoldDB" id="A0A1X1VZ76"/>
<keyword evidence="3" id="KW-1185">Reference proteome</keyword>
<reference evidence="2 3" key="1">
    <citation type="submission" date="2016-01" db="EMBL/GenBank/DDBJ databases">
        <title>The new phylogeny of the genus Mycobacterium.</title>
        <authorList>
            <person name="Tarcisio F."/>
            <person name="Conor M."/>
            <person name="Antonella G."/>
            <person name="Elisabetta G."/>
            <person name="Giulia F.S."/>
            <person name="Sara T."/>
            <person name="Anna F."/>
            <person name="Clotilde B."/>
            <person name="Roberto B."/>
            <person name="Veronica D.S."/>
            <person name="Fabio R."/>
            <person name="Monica P."/>
            <person name="Olivier J."/>
            <person name="Enrico T."/>
            <person name="Nicola S."/>
        </authorList>
    </citation>
    <scope>NUCLEOTIDE SEQUENCE [LARGE SCALE GENOMIC DNA]</scope>
    <source>
        <strain evidence="2 3">DSM 44160</strain>
    </source>
</reference>
<name>A0A1X1VZ76_MYCGO</name>
<gene>
    <name evidence="2" type="ORF">AWC08_33355</name>
</gene>
<sequence length="80" mass="9164">MGPKLHALKTAIDAKYTAEDQEITQKIELVRLDYRHRRSAADATVAQVVTQLQKLEDELSDAQRNLDRYQSVSFLKYLSA</sequence>
<dbReference type="EMBL" id="LQOY01000170">
    <property type="protein sequence ID" value="ORV76367.1"/>
    <property type="molecule type" value="Genomic_DNA"/>
</dbReference>
<dbReference type="Proteomes" id="UP000193928">
    <property type="component" value="Unassembled WGS sequence"/>
</dbReference>
<accession>A0A1X1VZ76</accession>
<keyword evidence="1" id="KW-0175">Coiled coil</keyword>
<evidence type="ECO:0000256" key="1">
    <source>
        <dbReference type="SAM" id="Coils"/>
    </source>
</evidence>